<gene>
    <name evidence="1" type="ORF">K1I37_15065</name>
</gene>
<dbReference type="EMBL" id="CP080467">
    <property type="protein sequence ID" value="UNO47993.1"/>
    <property type="molecule type" value="Genomic_DNA"/>
</dbReference>
<protein>
    <submittedName>
        <fullName evidence="1">Uncharacterized protein</fullName>
    </submittedName>
</protein>
<proteinExistence type="predicted"/>
<dbReference type="STRING" id="1356854.N007_05405"/>
<reference evidence="2" key="1">
    <citation type="journal article" date="2022" name="G3 (Bethesda)">
        <title>Unveiling the complete genome sequence of Alicyclobacillus acidoterrestris DSM 3922T, a taint-producing strain.</title>
        <authorList>
            <person name="Leonardo I.C."/>
            <person name="Barreto Crespo M.T."/>
            <person name="Gaspar F.B."/>
        </authorList>
    </citation>
    <scope>NUCLEOTIDE SEQUENCE [LARGE SCALE GENOMIC DNA]</scope>
    <source>
        <strain evidence="2">DSM 3922</strain>
    </source>
</reference>
<accession>A0A9E7CV87</accession>
<dbReference type="AlphaFoldDB" id="T0DDF4"/>
<dbReference type="RefSeq" id="WP_021296124.1">
    <property type="nucleotide sequence ID" value="NZ_AURB01000124.1"/>
</dbReference>
<keyword evidence="2" id="KW-1185">Reference proteome</keyword>
<dbReference type="KEGG" id="aaco:K1I37_15065"/>
<evidence type="ECO:0000313" key="2">
    <source>
        <dbReference type="Proteomes" id="UP000829401"/>
    </source>
</evidence>
<sequence>MDEIDLNKVEGLIEELYSKNHHDAQLSYEDAQRILSSASQLVKKIKELREKINKNIGG</sequence>
<evidence type="ECO:0000313" key="1">
    <source>
        <dbReference type="EMBL" id="UNO47993.1"/>
    </source>
</evidence>
<accession>T0DDF4</accession>
<dbReference type="Proteomes" id="UP000829401">
    <property type="component" value="Chromosome"/>
</dbReference>
<name>T0DDF4_ALIAG</name>
<organism evidence="1 2">
    <name type="scientific">Alicyclobacillus acidoterrestris (strain ATCC 49025 / DSM 3922 / CIP 106132 / NCIMB 13137 / GD3B)</name>
    <dbReference type="NCBI Taxonomy" id="1356854"/>
    <lineage>
        <taxon>Bacteria</taxon>
        <taxon>Bacillati</taxon>
        <taxon>Bacillota</taxon>
        <taxon>Bacilli</taxon>
        <taxon>Bacillales</taxon>
        <taxon>Alicyclobacillaceae</taxon>
        <taxon>Alicyclobacillus</taxon>
    </lineage>
</organism>